<dbReference type="InterPro" id="IPR020809">
    <property type="entry name" value="Enolase_CS"/>
</dbReference>
<comment type="subcellular location">
    <subcellularLocation>
        <location evidence="9">Cytoplasm</location>
    </subcellularLocation>
    <subcellularLocation>
        <location evidence="9">Secreted</location>
    </subcellularLocation>
    <subcellularLocation>
        <location evidence="9">Cell surface</location>
    </subcellularLocation>
    <text evidence="9">Fractions of enolase are present in both the cytoplasm and on the cell surface.</text>
</comment>
<comment type="catalytic activity">
    <reaction evidence="9">
        <text>(2R)-2-phosphoglycerate = phosphoenolpyruvate + H2O</text>
        <dbReference type="Rhea" id="RHEA:10164"/>
        <dbReference type="ChEBI" id="CHEBI:15377"/>
        <dbReference type="ChEBI" id="CHEBI:58289"/>
        <dbReference type="ChEBI" id="CHEBI:58702"/>
        <dbReference type="EC" id="4.2.1.11"/>
    </reaction>
</comment>
<evidence type="ECO:0000256" key="5">
    <source>
        <dbReference type="ARBA" id="ARBA00022525"/>
    </source>
</evidence>
<dbReference type="Gene3D" id="3.20.20.120">
    <property type="entry name" value="Enolase-like C-terminal domain"/>
    <property type="match status" value="1"/>
</dbReference>
<feature type="active site" description="Proton acceptor" evidence="9">
    <location>
        <position position="335"/>
    </location>
</feature>
<feature type="binding site" evidence="9">
    <location>
        <position position="310"/>
    </location>
    <ligand>
        <name>Mg(2+)</name>
        <dbReference type="ChEBI" id="CHEBI:18420"/>
    </ligand>
</feature>
<dbReference type="SFLD" id="SFLDF00002">
    <property type="entry name" value="enolase"/>
    <property type="match status" value="1"/>
</dbReference>
<feature type="binding site" evidence="9">
    <location>
        <position position="386"/>
    </location>
    <ligand>
        <name>(2R)-2-phosphoglycerate</name>
        <dbReference type="ChEBI" id="CHEBI:58289"/>
    </ligand>
</feature>
<dbReference type="PROSITE" id="PS00164">
    <property type="entry name" value="ENOLASE"/>
    <property type="match status" value="1"/>
</dbReference>
<dbReference type="PANTHER" id="PTHR11902">
    <property type="entry name" value="ENOLASE"/>
    <property type="match status" value="1"/>
</dbReference>
<dbReference type="SUPFAM" id="SSF54826">
    <property type="entry name" value="Enolase N-terminal domain-like"/>
    <property type="match status" value="1"/>
</dbReference>
<keyword evidence="7 9" id="KW-0324">Glycolysis</keyword>
<dbReference type="Proteomes" id="UP000887023">
    <property type="component" value="Chromosome"/>
</dbReference>
<dbReference type="InterPro" id="IPR036849">
    <property type="entry name" value="Enolase-like_C_sf"/>
</dbReference>
<feature type="domain" description="Enolase N-terminal" evidence="11">
    <location>
        <begin position="4"/>
        <end position="133"/>
    </location>
</feature>
<dbReference type="SFLD" id="SFLDG00178">
    <property type="entry name" value="enolase"/>
    <property type="match status" value="1"/>
</dbReference>
<feature type="binding site" evidence="9">
    <location>
        <position position="241"/>
    </location>
    <ligand>
        <name>Mg(2+)</name>
        <dbReference type="ChEBI" id="CHEBI:18420"/>
    </ligand>
</feature>
<dbReference type="SUPFAM" id="SSF51604">
    <property type="entry name" value="Enolase C-terminal domain-like"/>
    <property type="match status" value="1"/>
</dbReference>
<dbReference type="Pfam" id="PF00113">
    <property type="entry name" value="Enolase_C"/>
    <property type="match status" value="1"/>
</dbReference>
<dbReference type="PIRSF" id="PIRSF001400">
    <property type="entry name" value="Enolase"/>
    <property type="match status" value="1"/>
</dbReference>
<comment type="pathway">
    <text evidence="1 9">Carbohydrate degradation; glycolysis; pyruvate from D-glyceraldehyde 3-phosphate: step 4/5.</text>
</comment>
<dbReference type="SFLD" id="SFLDS00001">
    <property type="entry name" value="Enolase"/>
    <property type="match status" value="1"/>
</dbReference>
<feature type="binding site" evidence="9">
    <location>
        <position position="335"/>
    </location>
    <ligand>
        <name>(2R)-2-phosphoglycerate</name>
        <dbReference type="ChEBI" id="CHEBI:58289"/>
    </ligand>
</feature>
<dbReference type="PANTHER" id="PTHR11902:SF1">
    <property type="entry name" value="ENOLASE"/>
    <property type="match status" value="1"/>
</dbReference>
<dbReference type="PRINTS" id="PR00148">
    <property type="entry name" value="ENOLASE"/>
</dbReference>
<feature type="domain" description="Enolase C-terminal TIM barrel" evidence="10">
    <location>
        <begin position="138"/>
        <end position="423"/>
    </location>
</feature>
<name>A0ABX8S5P3_9ACTN</name>
<dbReference type="InterPro" id="IPR020811">
    <property type="entry name" value="Enolase_N"/>
</dbReference>
<dbReference type="SMART" id="SM01192">
    <property type="entry name" value="Enolase_C"/>
    <property type="match status" value="1"/>
</dbReference>
<evidence type="ECO:0000256" key="6">
    <source>
        <dbReference type="ARBA" id="ARBA00022842"/>
    </source>
</evidence>
<dbReference type="GO" id="GO:0004634">
    <property type="term" value="F:phosphopyruvate hydratase activity"/>
    <property type="evidence" value="ECO:0007669"/>
    <property type="project" value="UniProtKB-EC"/>
</dbReference>
<dbReference type="Gene3D" id="3.30.390.10">
    <property type="entry name" value="Enolase-like, N-terminal domain"/>
    <property type="match status" value="1"/>
</dbReference>
<evidence type="ECO:0000256" key="9">
    <source>
        <dbReference type="HAMAP-Rule" id="MF_00318"/>
    </source>
</evidence>
<comment type="cofactor">
    <cofactor evidence="9">
        <name>Mg(2+)</name>
        <dbReference type="ChEBI" id="CHEBI:18420"/>
    </cofactor>
    <text evidence="9">Binds a second Mg(2+) ion via substrate during catalysis.</text>
</comment>
<feature type="binding site" evidence="9">
    <location>
        <position position="365"/>
    </location>
    <ligand>
        <name>(2R)-2-phosphoglycerate</name>
        <dbReference type="ChEBI" id="CHEBI:58289"/>
    </ligand>
</feature>
<dbReference type="CDD" id="cd03313">
    <property type="entry name" value="enolase"/>
    <property type="match status" value="1"/>
</dbReference>
<proteinExistence type="inferred from homology"/>
<keyword evidence="9" id="KW-0963">Cytoplasm</keyword>
<evidence type="ECO:0000313" key="13">
    <source>
        <dbReference type="Proteomes" id="UP000887023"/>
    </source>
</evidence>
<dbReference type="InterPro" id="IPR020810">
    <property type="entry name" value="Enolase_C"/>
</dbReference>
<gene>
    <name evidence="9 12" type="primary">eno</name>
    <name evidence="12" type="ORF">KV203_14310</name>
</gene>
<reference evidence="12" key="1">
    <citation type="submission" date="2021-07" db="EMBL/GenBank/DDBJ databases">
        <title>Candidatus Kaistella beijingensis sp. nov. isolated from a municipal wastewater treatment plant is involved in sludge foaming.</title>
        <authorList>
            <person name="Song Y."/>
            <person name="Liu S.-J."/>
        </authorList>
    </citation>
    <scope>NUCLEOTIDE SEQUENCE</scope>
    <source>
        <strain evidence="12">DSM 43998</strain>
    </source>
</reference>
<dbReference type="HAMAP" id="MF_00318">
    <property type="entry name" value="Enolase"/>
    <property type="match status" value="1"/>
</dbReference>
<evidence type="ECO:0000256" key="7">
    <source>
        <dbReference type="ARBA" id="ARBA00023152"/>
    </source>
</evidence>
<dbReference type="RefSeq" id="WP_066471008.1">
    <property type="nucleotide sequence ID" value="NZ_CBCRUZ010000011.1"/>
</dbReference>
<organism evidence="12 13">
    <name type="scientific">Skermania pinensis</name>
    <dbReference type="NCBI Taxonomy" id="39122"/>
    <lineage>
        <taxon>Bacteria</taxon>
        <taxon>Bacillati</taxon>
        <taxon>Actinomycetota</taxon>
        <taxon>Actinomycetes</taxon>
        <taxon>Mycobacteriales</taxon>
        <taxon>Gordoniaceae</taxon>
        <taxon>Skermania</taxon>
    </lineage>
</organism>
<feature type="binding site" evidence="9">
    <location>
        <position position="364"/>
    </location>
    <ligand>
        <name>(2R)-2-phosphoglycerate</name>
        <dbReference type="ChEBI" id="CHEBI:58289"/>
    </ligand>
</feature>
<feature type="binding site" evidence="9">
    <location>
        <position position="162"/>
    </location>
    <ligand>
        <name>(2R)-2-phosphoglycerate</name>
        <dbReference type="ChEBI" id="CHEBI:58289"/>
    </ligand>
</feature>
<keyword evidence="13" id="KW-1185">Reference proteome</keyword>
<accession>A0ABX8S5P3</accession>
<dbReference type="SMART" id="SM01193">
    <property type="entry name" value="Enolase_N"/>
    <property type="match status" value="1"/>
</dbReference>
<evidence type="ECO:0000256" key="2">
    <source>
        <dbReference type="ARBA" id="ARBA00009604"/>
    </source>
</evidence>
<sequence length="431" mass="44891">MAIIEQVGAREILDSRGNPTVEVEIALDDGTVTRAAVPSGASTGEHEAVELRDGGSRYGGKGVQKAVDGVLDEIGPALIGLDSIEQRTVDQTLLDLDGTPDKSRLGANALLGASLAVARAAAESSGLELFRYLGGPNAHILPVPMMNILNGGAHADTGVDVQEFMVAPLGAPTFKEALRWGAEVYHALKAVLKENGLATGLGDEGGFAPDVAGTRQALDLIGIAVGKTGLSLGSDVALALDVAATEFYTAGTGYAFEGADRSAAELADFYAELIAEYPLVSIEDPLAEDDWAGWVALTDQIGDRVQLVGDDLFVTNPERLDEGIVRGAANALLVKVNQIGTLTETLDAVELAHRNGYKTMMSHRSGETEDTTIADLAVAVGSGQIKTGAPARSERVAKYNQLLRIEDALGDAARYAGPDAFPRFVTEVAGG</sequence>
<keyword evidence="9" id="KW-0479">Metal-binding</keyword>
<evidence type="ECO:0000313" key="12">
    <source>
        <dbReference type="EMBL" id="QXQ13063.1"/>
    </source>
</evidence>
<keyword evidence="6 9" id="KW-0460">Magnesium</keyword>
<dbReference type="EMBL" id="CP079105">
    <property type="protein sequence ID" value="QXQ13063.1"/>
    <property type="molecule type" value="Genomic_DNA"/>
</dbReference>
<keyword evidence="8 9" id="KW-0456">Lyase</keyword>
<dbReference type="Pfam" id="PF03952">
    <property type="entry name" value="Enolase_N"/>
    <property type="match status" value="1"/>
</dbReference>
<evidence type="ECO:0000256" key="8">
    <source>
        <dbReference type="ARBA" id="ARBA00023239"/>
    </source>
</evidence>
<evidence type="ECO:0000259" key="10">
    <source>
        <dbReference type="SMART" id="SM01192"/>
    </source>
</evidence>
<feature type="active site" description="Proton donor" evidence="9">
    <location>
        <position position="204"/>
    </location>
</feature>
<evidence type="ECO:0000259" key="11">
    <source>
        <dbReference type="SMART" id="SM01193"/>
    </source>
</evidence>
<feature type="binding site" evidence="9">
    <location>
        <position position="283"/>
    </location>
    <ligand>
        <name>Mg(2+)</name>
        <dbReference type="ChEBI" id="CHEBI:18420"/>
    </ligand>
</feature>
<evidence type="ECO:0000256" key="1">
    <source>
        <dbReference type="ARBA" id="ARBA00005031"/>
    </source>
</evidence>
<dbReference type="EC" id="4.2.1.11" evidence="3 9"/>
<dbReference type="InterPro" id="IPR029017">
    <property type="entry name" value="Enolase-like_N"/>
</dbReference>
<protein>
    <recommendedName>
        <fullName evidence="4 9">Enolase</fullName>
        <ecNumber evidence="3 9">4.2.1.11</ecNumber>
    </recommendedName>
    <alternativeName>
        <fullName evidence="9">2-phospho-D-glycerate hydro-lyase</fullName>
    </alternativeName>
    <alternativeName>
        <fullName evidence="9">2-phosphoglycerate dehydratase</fullName>
    </alternativeName>
</protein>
<dbReference type="InterPro" id="IPR000941">
    <property type="entry name" value="Enolase"/>
</dbReference>
<dbReference type="NCBIfam" id="TIGR01060">
    <property type="entry name" value="eno"/>
    <property type="match status" value="1"/>
</dbReference>
<evidence type="ECO:0000256" key="4">
    <source>
        <dbReference type="ARBA" id="ARBA00017068"/>
    </source>
</evidence>
<comment type="function">
    <text evidence="9">Catalyzes the reversible conversion of 2-phosphoglycerate (2-PG) into phosphoenolpyruvate (PEP). It is essential for the degradation of carbohydrates via glycolysis.</text>
</comment>
<comment type="similarity">
    <text evidence="2 9">Belongs to the enolase family.</text>
</comment>
<keyword evidence="5 9" id="KW-0964">Secreted</keyword>
<evidence type="ECO:0000256" key="3">
    <source>
        <dbReference type="ARBA" id="ARBA00012058"/>
    </source>
</evidence>